<keyword evidence="7" id="KW-0413">Isomerase</keyword>
<dbReference type="EMBL" id="JAVKGR010000025">
    <property type="protein sequence ID" value="MDR8020384.1"/>
    <property type="molecule type" value="Genomic_DNA"/>
</dbReference>
<name>A0ABU2DV51_9MICC</name>
<evidence type="ECO:0000313" key="10">
    <source>
        <dbReference type="Proteomes" id="UP001251870"/>
    </source>
</evidence>
<comment type="caution">
    <text evidence="9">The sequence shown here is derived from an EMBL/GenBank/DDBJ whole genome shotgun (WGS) entry which is preliminary data.</text>
</comment>
<protein>
    <submittedName>
        <fullName evidence="9">Lycopene cyclase domain-containing protein</fullName>
    </submittedName>
</protein>
<accession>A0ABU2DV51</accession>
<dbReference type="RefSeq" id="WP_310549364.1">
    <property type="nucleotide sequence ID" value="NZ_JAVKGR010000025.1"/>
</dbReference>
<keyword evidence="5 8" id="KW-1133">Transmembrane helix</keyword>
<comment type="subcellular location">
    <subcellularLocation>
        <location evidence="1">Membrane</location>
        <topology evidence="1">Multi-pass membrane protein</topology>
    </subcellularLocation>
</comment>
<evidence type="ECO:0000256" key="3">
    <source>
        <dbReference type="ARBA" id="ARBA00022692"/>
    </source>
</evidence>
<keyword evidence="3 8" id="KW-0812">Transmembrane</keyword>
<comment type="pathway">
    <text evidence="2">Carotenoid biosynthesis.</text>
</comment>
<evidence type="ECO:0000313" key="9">
    <source>
        <dbReference type="EMBL" id="MDR8020384.1"/>
    </source>
</evidence>
<evidence type="ECO:0000256" key="1">
    <source>
        <dbReference type="ARBA" id="ARBA00004141"/>
    </source>
</evidence>
<organism evidence="9 10">
    <name type="scientific">Nesterenkonia aerolata</name>
    <dbReference type="NCBI Taxonomy" id="3074079"/>
    <lineage>
        <taxon>Bacteria</taxon>
        <taxon>Bacillati</taxon>
        <taxon>Actinomycetota</taxon>
        <taxon>Actinomycetes</taxon>
        <taxon>Micrococcales</taxon>
        <taxon>Micrococcaceae</taxon>
        <taxon>Nesterenkonia</taxon>
    </lineage>
</organism>
<dbReference type="Proteomes" id="UP001251870">
    <property type="component" value="Unassembled WGS sequence"/>
</dbReference>
<dbReference type="InterPro" id="IPR017825">
    <property type="entry name" value="Lycopene_cyclase_dom"/>
</dbReference>
<feature type="transmembrane region" description="Helical" evidence="8">
    <location>
        <begin position="35"/>
        <end position="60"/>
    </location>
</feature>
<reference evidence="9 10" key="1">
    <citation type="submission" date="2023-09" db="EMBL/GenBank/DDBJ databases">
        <title>Description of three actinobacteria isolated from air of manufacturing shop in a pharmaceutical factory.</title>
        <authorList>
            <person name="Zhang D.-F."/>
        </authorList>
    </citation>
    <scope>NUCLEOTIDE SEQUENCE [LARGE SCALE GENOMIC DNA]</scope>
    <source>
        <strain evidence="9 10">LY-0111</strain>
    </source>
</reference>
<keyword evidence="6 8" id="KW-0472">Membrane</keyword>
<feature type="transmembrane region" description="Helical" evidence="8">
    <location>
        <begin position="80"/>
        <end position="97"/>
    </location>
</feature>
<proteinExistence type="predicted"/>
<evidence type="ECO:0000256" key="7">
    <source>
        <dbReference type="ARBA" id="ARBA00023235"/>
    </source>
</evidence>
<evidence type="ECO:0000256" key="5">
    <source>
        <dbReference type="ARBA" id="ARBA00022989"/>
    </source>
</evidence>
<evidence type="ECO:0000256" key="4">
    <source>
        <dbReference type="ARBA" id="ARBA00022746"/>
    </source>
</evidence>
<dbReference type="NCBIfam" id="TIGR03462">
    <property type="entry name" value="CarR_dom_SF"/>
    <property type="match status" value="1"/>
</dbReference>
<sequence length="122" mass="13139">MSIAYLAALLLSTGCMLLIDFRYRLFLFRSPAAAGLVILLGTVFFLLWDAAGIALGIFLVGDSPYMTGIMLGPEMPLEEPVFLIFLVICTMVLYTGAHRLLHRRTAQAGTEPSGSPARGSAS</sequence>
<keyword evidence="4" id="KW-0125">Carotenoid biosynthesis</keyword>
<gene>
    <name evidence="9" type="ORF">RIL96_12525</name>
</gene>
<evidence type="ECO:0000256" key="2">
    <source>
        <dbReference type="ARBA" id="ARBA00004829"/>
    </source>
</evidence>
<evidence type="ECO:0000256" key="6">
    <source>
        <dbReference type="ARBA" id="ARBA00023136"/>
    </source>
</evidence>
<feature type="transmembrane region" description="Helical" evidence="8">
    <location>
        <begin position="6"/>
        <end position="23"/>
    </location>
</feature>
<keyword evidence="10" id="KW-1185">Reference proteome</keyword>
<evidence type="ECO:0000256" key="8">
    <source>
        <dbReference type="SAM" id="Phobius"/>
    </source>
</evidence>